<dbReference type="AlphaFoldDB" id="A0A1F7WM55"/>
<organism evidence="1 2">
    <name type="scientific">Candidatus Woesebacteria bacterium GWA1_42_12</name>
    <dbReference type="NCBI Taxonomy" id="1802472"/>
    <lineage>
        <taxon>Bacteria</taxon>
        <taxon>Candidatus Woeseibacteriota</taxon>
    </lineage>
</organism>
<protein>
    <submittedName>
        <fullName evidence="1">Uncharacterized protein</fullName>
    </submittedName>
</protein>
<dbReference type="Proteomes" id="UP000177091">
    <property type="component" value="Unassembled WGS sequence"/>
</dbReference>
<sequence length="190" mass="21358">MSRSPEDESVPLDPKELLKSANIRVTQTRITGVNQFGRPKGEFLEERIFETFQKAFEWNCQNSQYLHNFQYPVPTLQIAARLIGVSGSEDEKLVVYSRAEKPGVTPRSVAGHHSVSTNGHEVSSINIELLPNQHSLFERGLAWFILEEEVPSLMVSVKPGATEPYKLQAGFLRMTARVVSVLDDLTKGKY</sequence>
<dbReference type="EMBL" id="MGFK01000026">
    <property type="protein sequence ID" value="OGM03921.1"/>
    <property type="molecule type" value="Genomic_DNA"/>
</dbReference>
<accession>A0A1F7WM55</accession>
<gene>
    <name evidence="1" type="ORF">A2112_00600</name>
</gene>
<evidence type="ECO:0000313" key="2">
    <source>
        <dbReference type="Proteomes" id="UP000177091"/>
    </source>
</evidence>
<proteinExistence type="predicted"/>
<comment type="caution">
    <text evidence="1">The sequence shown here is derived from an EMBL/GenBank/DDBJ whole genome shotgun (WGS) entry which is preliminary data.</text>
</comment>
<name>A0A1F7WM55_9BACT</name>
<reference evidence="1 2" key="1">
    <citation type="journal article" date="2016" name="Nat. Commun.">
        <title>Thousands of microbial genomes shed light on interconnected biogeochemical processes in an aquifer system.</title>
        <authorList>
            <person name="Anantharaman K."/>
            <person name="Brown C.T."/>
            <person name="Hug L.A."/>
            <person name="Sharon I."/>
            <person name="Castelle C.J."/>
            <person name="Probst A.J."/>
            <person name="Thomas B.C."/>
            <person name="Singh A."/>
            <person name="Wilkins M.J."/>
            <person name="Karaoz U."/>
            <person name="Brodie E.L."/>
            <person name="Williams K.H."/>
            <person name="Hubbard S.S."/>
            <person name="Banfield J.F."/>
        </authorList>
    </citation>
    <scope>NUCLEOTIDE SEQUENCE [LARGE SCALE GENOMIC DNA]</scope>
</reference>
<evidence type="ECO:0000313" key="1">
    <source>
        <dbReference type="EMBL" id="OGM03921.1"/>
    </source>
</evidence>